<feature type="domain" description="Major facilitator superfamily (MFS) profile" evidence="2">
    <location>
        <begin position="1"/>
        <end position="66"/>
    </location>
</feature>
<evidence type="ECO:0000256" key="1">
    <source>
        <dbReference type="SAM" id="Phobius"/>
    </source>
</evidence>
<dbReference type="AlphaFoldDB" id="A0A1K1T7P0"/>
<keyword evidence="1" id="KW-1133">Transmembrane helix</keyword>
<evidence type="ECO:0000313" key="4">
    <source>
        <dbReference type="Proteomes" id="UP000182740"/>
    </source>
</evidence>
<gene>
    <name evidence="3" type="ORF">SAMN04489730_8349</name>
</gene>
<dbReference type="RefSeq" id="WP_143168798.1">
    <property type="nucleotide sequence ID" value="NZ_FPJG01000006.1"/>
</dbReference>
<evidence type="ECO:0000259" key="2">
    <source>
        <dbReference type="PROSITE" id="PS50850"/>
    </source>
</evidence>
<evidence type="ECO:0000313" key="3">
    <source>
        <dbReference type="EMBL" id="SFW92045.1"/>
    </source>
</evidence>
<sequence>MLKPKMTAGRRAIIGFLILVALTGGIVSGALMSDGGWQWLPYAIAGVVGLTAFALIVSWSQPKNSE</sequence>
<reference evidence="4" key="1">
    <citation type="submission" date="2016-11" db="EMBL/GenBank/DDBJ databases">
        <authorList>
            <person name="Varghese N."/>
            <person name="Submissions S."/>
        </authorList>
    </citation>
    <scope>NUCLEOTIDE SEQUENCE [LARGE SCALE GENOMIC DNA]</scope>
    <source>
        <strain evidence="4">DSM 44671</strain>
    </source>
</reference>
<dbReference type="EMBL" id="FPJG01000006">
    <property type="protein sequence ID" value="SFW92045.1"/>
    <property type="molecule type" value="Genomic_DNA"/>
</dbReference>
<dbReference type="PROSITE" id="PS50850">
    <property type="entry name" value="MFS"/>
    <property type="match status" value="1"/>
</dbReference>
<keyword evidence="4" id="KW-1185">Reference proteome</keyword>
<name>A0A1K1T7P0_9PSEU</name>
<feature type="transmembrane region" description="Helical" evidence="1">
    <location>
        <begin position="12"/>
        <end position="33"/>
    </location>
</feature>
<dbReference type="GO" id="GO:0022857">
    <property type="term" value="F:transmembrane transporter activity"/>
    <property type="evidence" value="ECO:0007669"/>
    <property type="project" value="InterPro"/>
</dbReference>
<dbReference type="InterPro" id="IPR020846">
    <property type="entry name" value="MFS_dom"/>
</dbReference>
<protein>
    <recommendedName>
        <fullName evidence="2">Major facilitator superfamily (MFS) profile domain-containing protein</fullName>
    </recommendedName>
</protein>
<keyword evidence="1" id="KW-0472">Membrane</keyword>
<feature type="transmembrane region" description="Helical" evidence="1">
    <location>
        <begin position="39"/>
        <end position="59"/>
    </location>
</feature>
<dbReference type="Proteomes" id="UP000182740">
    <property type="component" value="Unassembled WGS sequence"/>
</dbReference>
<proteinExistence type="predicted"/>
<keyword evidence="1" id="KW-0812">Transmembrane</keyword>
<accession>A0A1K1T7P0</accession>
<organism evidence="3 4">
    <name type="scientific">Amycolatopsis australiensis</name>
    <dbReference type="NCBI Taxonomy" id="546364"/>
    <lineage>
        <taxon>Bacteria</taxon>
        <taxon>Bacillati</taxon>
        <taxon>Actinomycetota</taxon>
        <taxon>Actinomycetes</taxon>
        <taxon>Pseudonocardiales</taxon>
        <taxon>Pseudonocardiaceae</taxon>
        <taxon>Amycolatopsis</taxon>
    </lineage>
</organism>